<keyword evidence="8 11" id="KW-0414">Isoprene biosynthesis</keyword>
<proteinExistence type="inferred from homology"/>
<evidence type="ECO:0000256" key="5">
    <source>
        <dbReference type="ARBA" id="ARBA00022723"/>
    </source>
</evidence>
<feature type="binding site" evidence="11">
    <location>
        <position position="214"/>
    </location>
    <ligand>
        <name>FMN</name>
        <dbReference type="ChEBI" id="CHEBI:58210"/>
    </ligand>
</feature>
<feature type="binding site" evidence="11">
    <location>
        <position position="184"/>
    </location>
    <ligand>
        <name>FMN</name>
        <dbReference type="ChEBI" id="CHEBI:58210"/>
    </ligand>
</feature>
<dbReference type="NCBIfam" id="TIGR02151">
    <property type="entry name" value="IPP_isom_2"/>
    <property type="match status" value="1"/>
</dbReference>
<dbReference type="EMBL" id="VTET01000001">
    <property type="protein sequence ID" value="TYS74586.1"/>
    <property type="molecule type" value="Genomic_DNA"/>
</dbReference>
<dbReference type="InterPro" id="IPR011179">
    <property type="entry name" value="IPdP_isomerase"/>
</dbReference>
<name>A0A5D4TKJ9_9BACI</name>
<evidence type="ECO:0000313" key="14">
    <source>
        <dbReference type="Proteomes" id="UP000324517"/>
    </source>
</evidence>
<dbReference type="GO" id="GO:0008299">
    <property type="term" value="P:isoprenoid biosynthetic process"/>
    <property type="evidence" value="ECO:0007669"/>
    <property type="project" value="UniProtKB-UniRule"/>
</dbReference>
<evidence type="ECO:0000256" key="3">
    <source>
        <dbReference type="ARBA" id="ARBA00022630"/>
    </source>
</evidence>
<feature type="binding site" evidence="11">
    <location>
        <position position="122"/>
    </location>
    <ligand>
        <name>FMN</name>
        <dbReference type="ChEBI" id="CHEBI:58210"/>
    </ligand>
</feature>
<sequence>MSRAQRKMDHIQHALTTGQVRQTGFDDVMFVHQSLPNLSTTDIQLNTKIGELSLSSPIFINAMTGGGGKRTWEINKALAEVANMCDVGLAVGSQMSAIKDRDEAATYEIVRKANPNGLIFANLGSEATVDQAKQAVDMLEANALQIHLNVIQELVMPEGDRDFSGALGRIEDIVNSLNVPVIVKETGFGISRETAKKLVDAGVSIIDVSGFGGTNFSKIENERRTQRLEFFNDWGIPTAASIAEVKHAVPGTSTIGSGGIQKPMDIAKAIALGASAVGLAGYFLKVFMEEGQEDLIHLIHQTHDELRWMMTALSASTIGQLQQAPIVIKGDTYHWLTQRGVECSAYSKRIIQN</sequence>
<keyword evidence="3 11" id="KW-0285">Flavoprotein</keyword>
<dbReference type="CDD" id="cd02811">
    <property type="entry name" value="IDI-2_FMN"/>
    <property type="match status" value="1"/>
</dbReference>
<gene>
    <name evidence="11" type="primary">fni</name>
    <name evidence="13" type="ORF">FZC75_02500</name>
</gene>
<dbReference type="PIRSF" id="PIRSF003314">
    <property type="entry name" value="IPP_isomerase"/>
    <property type="match status" value="1"/>
</dbReference>
<accession>A0A5D4TKJ9</accession>
<keyword evidence="9 11" id="KW-0413">Isomerase</keyword>
<evidence type="ECO:0000313" key="13">
    <source>
        <dbReference type="EMBL" id="TYS74586.1"/>
    </source>
</evidence>
<dbReference type="GO" id="GO:0016491">
    <property type="term" value="F:oxidoreductase activity"/>
    <property type="evidence" value="ECO:0007669"/>
    <property type="project" value="InterPro"/>
</dbReference>
<feature type="binding site" evidence="11">
    <location>
        <position position="93"/>
    </location>
    <ligand>
        <name>FMN</name>
        <dbReference type="ChEBI" id="CHEBI:58210"/>
    </ligand>
</feature>
<dbReference type="Proteomes" id="UP000324517">
    <property type="component" value="Unassembled WGS sequence"/>
</dbReference>
<evidence type="ECO:0000256" key="9">
    <source>
        <dbReference type="ARBA" id="ARBA00023235"/>
    </source>
</evidence>
<reference evidence="13 14" key="1">
    <citation type="submission" date="2019-08" db="EMBL/GenBank/DDBJ databases">
        <title>Bacillus genomes from the desert of Cuatro Cienegas, Coahuila.</title>
        <authorList>
            <person name="Olmedo-Alvarez G."/>
        </authorList>
    </citation>
    <scope>NUCLEOTIDE SEQUENCE [LARGE SCALE GENOMIC DNA]</scope>
    <source>
        <strain evidence="13 14">CH98b_3T</strain>
    </source>
</reference>
<protein>
    <recommendedName>
        <fullName evidence="11">Isopentenyl-diphosphate delta-isomerase</fullName>
        <shortName evidence="11">IPP isomerase</shortName>
        <ecNumber evidence="11">5.3.3.2</ecNumber>
    </recommendedName>
    <alternativeName>
        <fullName evidence="11">Isopentenyl diphosphate:dimethylallyl diphosphate isomerase</fullName>
    </alternativeName>
    <alternativeName>
        <fullName evidence="11">Isopentenyl pyrophosphate isomerase</fullName>
    </alternativeName>
    <alternativeName>
        <fullName evidence="11">Type 2 isopentenyl diphosphate isomerase</fullName>
        <shortName evidence="11">IDI-2</shortName>
    </alternativeName>
</protein>
<dbReference type="GO" id="GO:0070402">
    <property type="term" value="F:NADPH binding"/>
    <property type="evidence" value="ECO:0007669"/>
    <property type="project" value="UniProtKB-UniRule"/>
</dbReference>
<evidence type="ECO:0000256" key="2">
    <source>
        <dbReference type="ARBA" id="ARBA00022490"/>
    </source>
</evidence>
<evidence type="ECO:0000256" key="6">
    <source>
        <dbReference type="ARBA" id="ARBA00022842"/>
    </source>
</evidence>
<comment type="cofactor">
    <cofactor evidence="1 11">
        <name>FMN</name>
        <dbReference type="ChEBI" id="CHEBI:58210"/>
    </cofactor>
</comment>
<dbReference type="RefSeq" id="WP_148978314.1">
    <property type="nucleotide sequence ID" value="NZ_JBNILM010000001.1"/>
</dbReference>
<comment type="cofactor">
    <cofactor evidence="11">
        <name>NADPH</name>
        <dbReference type="ChEBI" id="CHEBI:57783"/>
    </cofactor>
</comment>
<dbReference type="GO" id="GO:0005737">
    <property type="term" value="C:cytoplasm"/>
    <property type="evidence" value="ECO:0007669"/>
    <property type="project" value="UniProtKB-SubCell"/>
</dbReference>
<keyword evidence="4 11" id="KW-0288">FMN</keyword>
<comment type="similarity">
    <text evidence="11">Belongs to the IPP isomerase type 2 family.</text>
</comment>
<comment type="function">
    <text evidence="11">Involved in the biosynthesis of isoprenoids. Catalyzes the 1,3-allylic rearrangement of the homoallylic substrate isopentenyl (IPP) to its allylic isomer, dimethylallyl diphosphate (DMAPP).</text>
</comment>
<comment type="subunit">
    <text evidence="10 11">Homooctamer. Dimer of tetramers.</text>
</comment>
<dbReference type="GO" id="GO:0000287">
    <property type="term" value="F:magnesium ion binding"/>
    <property type="evidence" value="ECO:0007669"/>
    <property type="project" value="UniProtKB-UniRule"/>
</dbReference>
<evidence type="ECO:0000256" key="1">
    <source>
        <dbReference type="ARBA" id="ARBA00001917"/>
    </source>
</evidence>
<evidence type="ECO:0000259" key="12">
    <source>
        <dbReference type="Pfam" id="PF01070"/>
    </source>
</evidence>
<dbReference type="AlphaFoldDB" id="A0A5D4TKJ9"/>
<comment type="caution">
    <text evidence="13">The sequence shown here is derived from an EMBL/GenBank/DDBJ whole genome shotgun (WGS) entry which is preliminary data.</text>
</comment>
<dbReference type="SUPFAM" id="SSF51395">
    <property type="entry name" value="FMN-linked oxidoreductases"/>
    <property type="match status" value="1"/>
</dbReference>
<keyword evidence="7 11" id="KW-0521">NADP</keyword>
<dbReference type="PANTHER" id="PTHR43665:SF1">
    <property type="entry name" value="ISOPENTENYL-DIPHOSPHATE DELTA-ISOMERASE"/>
    <property type="match status" value="1"/>
</dbReference>
<dbReference type="HAMAP" id="MF_00354">
    <property type="entry name" value="Idi_2"/>
    <property type="match status" value="1"/>
</dbReference>
<evidence type="ECO:0000256" key="10">
    <source>
        <dbReference type="ARBA" id="ARBA00025810"/>
    </source>
</evidence>
<feature type="binding site" evidence="11">
    <location>
        <position position="152"/>
    </location>
    <ligand>
        <name>substrate</name>
    </ligand>
</feature>
<dbReference type="GO" id="GO:0004452">
    <property type="term" value="F:isopentenyl-diphosphate delta-isomerase activity"/>
    <property type="evidence" value="ECO:0007669"/>
    <property type="project" value="UniProtKB-UniRule"/>
</dbReference>
<dbReference type="GO" id="GO:0010181">
    <property type="term" value="F:FMN binding"/>
    <property type="evidence" value="ECO:0007669"/>
    <property type="project" value="UniProtKB-UniRule"/>
</dbReference>
<keyword evidence="2 11" id="KW-0963">Cytoplasm</keyword>
<comment type="catalytic activity">
    <reaction evidence="11">
        <text>isopentenyl diphosphate = dimethylallyl diphosphate</text>
        <dbReference type="Rhea" id="RHEA:23284"/>
        <dbReference type="ChEBI" id="CHEBI:57623"/>
        <dbReference type="ChEBI" id="CHEBI:128769"/>
        <dbReference type="EC" id="5.3.3.2"/>
    </reaction>
</comment>
<dbReference type="EC" id="5.3.3.2" evidence="11"/>
<comment type="caution">
    <text evidence="11">Lacks conserved residue(s) required for the propagation of feature annotation.</text>
</comment>
<dbReference type="InterPro" id="IPR013785">
    <property type="entry name" value="Aldolase_TIM"/>
</dbReference>
<dbReference type="PANTHER" id="PTHR43665">
    <property type="entry name" value="ISOPENTENYL-DIPHOSPHATE DELTA-ISOMERASE"/>
    <property type="match status" value="1"/>
</dbReference>
<evidence type="ECO:0000256" key="7">
    <source>
        <dbReference type="ARBA" id="ARBA00022857"/>
    </source>
</evidence>
<comment type="cofactor">
    <cofactor evidence="11">
        <name>Mg(2+)</name>
        <dbReference type="ChEBI" id="CHEBI:18420"/>
    </cofactor>
</comment>
<feature type="binding site" evidence="11">
    <location>
        <begin position="62"/>
        <end position="64"/>
    </location>
    <ligand>
        <name>FMN</name>
        <dbReference type="ChEBI" id="CHEBI:58210"/>
    </ligand>
</feature>
<keyword evidence="6 11" id="KW-0460">Magnesium</keyword>
<evidence type="ECO:0000256" key="8">
    <source>
        <dbReference type="ARBA" id="ARBA00023229"/>
    </source>
</evidence>
<feature type="binding site" evidence="11">
    <location>
        <position position="153"/>
    </location>
    <ligand>
        <name>Mg(2+)</name>
        <dbReference type="ChEBI" id="CHEBI:18420"/>
    </ligand>
</feature>
<dbReference type="Pfam" id="PF01070">
    <property type="entry name" value="FMN_dh"/>
    <property type="match status" value="1"/>
</dbReference>
<dbReference type="SMART" id="SM01240">
    <property type="entry name" value="IMPDH"/>
    <property type="match status" value="1"/>
</dbReference>
<organism evidence="13 14">
    <name type="scientific">Sutcliffiella horikoshii</name>
    <dbReference type="NCBI Taxonomy" id="79883"/>
    <lineage>
        <taxon>Bacteria</taxon>
        <taxon>Bacillati</taxon>
        <taxon>Bacillota</taxon>
        <taxon>Bacilli</taxon>
        <taxon>Bacillales</taxon>
        <taxon>Bacillaceae</taxon>
        <taxon>Sutcliffiella</taxon>
    </lineage>
</organism>
<dbReference type="OrthoDB" id="9795032at2"/>
<feature type="binding site" evidence="11">
    <location>
        <begin position="6"/>
        <end position="7"/>
    </location>
    <ligand>
        <name>substrate</name>
    </ligand>
</feature>
<feature type="binding site" evidence="11">
    <location>
        <position position="209"/>
    </location>
    <ligand>
        <name>FMN</name>
        <dbReference type="ChEBI" id="CHEBI:58210"/>
    </ligand>
</feature>
<dbReference type="Gene3D" id="3.20.20.70">
    <property type="entry name" value="Aldolase class I"/>
    <property type="match status" value="1"/>
</dbReference>
<comment type="subcellular location">
    <subcellularLocation>
        <location evidence="11">Cytoplasm</location>
    </subcellularLocation>
</comment>
<dbReference type="InterPro" id="IPR000262">
    <property type="entry name" value="FMN-dep_DH"/>
</dbReference>
<evidence type="ECO:0000256" key="11">
    <source>
        <dbReference type="HAMAP-Rule" id="MF_00354"/>
    </source>
</evidence>
<feature type="domain" description="FMN-dependent dehydrogenase" evidence="12">
    <location>
        <begin position="167"/>
        <end position="324"/>
    </location>
</feature>
<evidence type="ECO:0000256" key="4">
    <source>
        <dbReference type="ARBA" id="ARBA00022643"/>
    </source>
</evidence>
<feature type="binding site" evidence="11">
    <location>
        <begin position="280"/>
        <end position="281"/>
    </location>
    <ligand>
        <name>FMN</name>
        <dbReference type="ChEBI" id="CHEBI:58210"/>
    </ligand>
</feature>
<keyword evidence="5 11" id="KW-0479">Metal-binding</keyword>